<dbReference type="AlphaFoldDB" id="A0A4Y2WH78"/>
<feature type="compositionally biased region" description="Basic and acidic residues" evidence="1">
    <location>
        <begin position="162"/>
        <end position="174"/>
    </location>
</feature>
<dbReference type="EMBL" id="BGPR01061252">
    <property type="protein sequence ID" value="GBO36963.1"/>
    <property type="molecule type" value="Genomic_DNA"/>
</dbReference>
<dbReference type="GO" id="GO:0003676">
    <property type="term" value="F:nucleic acid binding"/>
    <property type="evidence" value="ECO:0007669"/>
    <property type="project" value="InterPro"/>
</dbReference>
<dbReference type="GO" id="GO:0004523">
    <property type="term" value="F:RNA-DNA hybrid ribonuclease activity"/>
    <property type="evidence" value="ECO:0007669"/>
    <property type="project" value="InterPro"/>
</dbReference>
<protein>
    <recommendedName>
        <fullName evidence="2">RNase H type-1 domain-containing protein</fullName>
    </recommendedName>
</protein>
<dbReference type="Proteomes" id="UP000499080">
    <property type="component" value="Unassembled WGS sequence"/>
</dbReference>
<sequence length="261" mass="29091">MSALETLSHYDNRIHPIALEILSVLQCLRNKGFSIIFCWVPSHVDISGNETADVIARFASDFLPRALPYCDIKKSLVSHLLSAWKQKWDLFTNNKLYSVKHQLVCGLPFLCESTPVSNSSNVKTTSNKTPSTSNSISSSKSNSSPLKLNVKTNRKIKKQNKKSNELEKAKESKSAKRARILAAKRDQDVSQRSPSRKGLAKNGSCSIKPQTTNQPSRKDFLKDSLQEDNNEDDSDSDSLLKFHPSEDGMSTSEVYDILPSS</sequence>
<dbReference type="InterPro" id="IPR002156">
    <property type="entry name" value="RNaseH_domain"/>
</dbReference>
<accession>A0A4Y2WH78</accession>
<evidence type="ECO:0000259" key="2">
    <source>
        <dbReference type="PROSITE" id="PS50879"/>
    </source>
</evidence>
<feature type="region of interest" description="Disordered" evidence="1">
    <location>
        <begin position="116"/>
        <end position="261"/>
    </location>
</feature>
<feature type="compositionally biased region" description="Polar residues" evidence="1">
    <location>
        <begin position="203"/>
        <end position="215"/>
    </location>
</feature>
<feature type="compositionally biased region" description="Low complexity" evidence="1">
    <location>
        <begin position="116"/>
        <end position="151"/>
    </location>
</feature>
<feature type="compositionally biased region" description="Acidic residues" evidence="1">
    <location>
        <begin position="226"/>
        <end position="236"/>
    </location>
</feature>
<keyword evidence="4" id="KW-1185">Reference proteome</keyword>
<proteinExistence type="predicted"/>
<evidence type="ECO:0000313" key="3">
    <source>
        <dbReference type="EMBL" id="GBO36963.1"/>
    </source>
</evidence>
<evidence type="ECO:0000313" key="4">
    <source>
        <dbReference type="Proteomes" id="UP000499080"/>
    </source>
</evidence>
<evidence type="ECO:0000256" key="1">
    <source>
        <dbReference type="SAM" id="MobiDB-lite"/>
    </source>
</evidence>
<name>A0A4Y2WH78_ARAVE</name>
<feature type="domain" description="RNase H type-1" evidence="2">
    <location>
        <begin position="1"/>
        <end position="61"/>
    </location>
</feature>
<comment type="caution">
    <text evidence="3">The sequence shown here is derived from an EMBL/GenBank/DDBJ whole genome shotgun (WGS) entry which is preliminary data.</text>
</comment>
<dbReference type="PROSITE" id="PS50879">
    <property type="entry name" value="RNASE_H_1"/>
    <property type="match status" value="1"/>
</dbReference>
<dbReference type="InterPro" id="IPR012337">
    <property type="entry name" value="RNaseH-like_sf"/>
</dbReference>
<gene>
    <name evidence="3" type="ORF">AVEN_197832_1</name>
</gene>
<feature type="compositionally biased region" description="Polar residues" evidence="1">
    <location>
        <begin position="248"/>
        <end position="261"/>
    </location>
</feature>
<reference evidence="3 4" key="1">
    <citation type="journal article" date="2019" name="Sci. Rep.">
        <title>Orb-weaving spider Araneus ventricosus genome elucidates the spidroin gene catalogue.</title>
        <authorList>
            <person name="Kono N."/>
            <person name="Nakamura H."/>
            <person name="Ohtoshi R."/>
            <person name="Moran D.A.P."/>
            <person name="Shinohara A."/>
            <person name="Yoshida Y."/>
            <person name="Fujiwara M."/>
            <person name="Mori M."/>
            <person name="Tomita M."/>
            <person name="Arakawa K."/>
        </authorList>
    </citation>
    <scope>NUCLEOTIDE SEQUENCE [LARGE SCALE GENOMIC DNA]</scope>
</reference>
<organism evidence="3 4">
    <name type="scientific">Araneus ventricosus</name>
    <name type="common">Orbweaver spider</name>
    <name type="synonym">Epeira ventricosa</name>
    <dbReference type="NCBI Taxonomy" id="182803"/>
    <lineage>
        <taxon>Eukaryota</taxon>
        <taxon>Metazoa</taxon>
        <taxon>Ecdysozoa</taxon>
        <taxon>Arthropoda</taxon>
        <taxon>Chelicerata</taxon>
        <taxon>Arachnida</taxon>
        <taxon>Araneae</taxon>
        <taxon>Araneomorphae</taxon>
        <taxon>Entelegynae</taxon>
        <taxon>Araneoidea</taxon>
        <taxon>Araneidae</taxon>
        <taxon>Araneus</taxon>
    </lineage>
</organism>
<feature type="compositionally biased region" description="Basic and acidic residues" evidence="1">
    <location>
        <begin position="216"/>
        <end position="225"/>
    </location>
</feature>
<feature type="compositionally biased region" description="Basic residues" evidence="1">
    <location>
        <begin position="152"/>
        <end position="161"/>
    </location>
</feature>
<dbReference type="SUPFAM" id="SSF53098">
    <property type="entry name" value="Ribonuclease H-like"/>
    <property type="match status" value="1"/>
</dbReference>